<gene>
    <name evidence="1" type="ORF">IE4771_CH01104</name>
</gene>
<dbReference type="KEGG" id="rei:IE4771_CH01104"/>
<evidence type="ECO:0000313" key="2">
    <source>
        <dbReference type="Proteomes" id="UP000027180"/>
    </source>
</evidence>
<reference evidence="1 2" key="1">
    <citation type="submission" date="2013-12" db="EMBL/GenBank/DDBJ databases">
        <title>Complete genome sequence of Rhizobium etli bv. mimosae IE4771.</title>
        <authorList>
            <person name="Bustos P."/>
            <person name="Santamaria R.I."/>
            <person name="Lozano L."/>
            <person name="Ormeno-Orrillo E."/>
            <person name="Rogel M.A."/>
            <person name="Romero D."/>
            <person name="Cevallos M.A."/>
            <person name="Martinez-Romero E."/>
            <person name="Gonzalez V."/>
        </authorList>
    </citation>
    <scope>NUCLEOTIDE SEQUENCE [LARGE SCALE GENOMIC DNA]</scope>
    <source>
        <strain evidence="1 2">IE4771</strain>
    </source>
</reference>
<sequence length="141" mass="15620">MQVIIPQEAFPELGTVANPAVLFDGNDAFICYEASVRAGGGNVVLKFGDVIDFRITPMNVEGLKACRYPVNPWTFNEVVGGEETTKWNALNPRLWLISFNDLMVEVLFETVSFISCDTERESPHRTLMGVLQCSGNDSLES</sequence>
<accession>A0A060I2X1</accession>
<dbReference type="RefSeq" id="WP_051649833.1">
    <property type="nucleotide sequence ID" value="NZ_CP006986.1"/>
</dbReference>
<proteinExistence type="predicted"/>
<dbReference type="AlphaFoldDB" id="A0A060I2X1"/>
<dbReference type="EMBL" id="CP006986">
    <property type="protein sequence ID" value="AIC26255.1"/>
    <property type="molecule type" value="Genomic_DNA"/>
</dbReference>
<name>A0A060I2X1_RHIET</name>
<organism evidence="1 2">
    <name type="scientific">Rhizobium etli bv. mimosae str. IE4771</name>
    <dbReference type="NCBI Taxonomy" id="1432050"/>
    <lineage>
        <taxon>Bacteria</taxon>
        <taxon>Pseudomonadati</taxon>
        <taxon>Pseudomonadota</taxon>
        <taxon>Alphaproteobacteria</taxon>
        <taxon>Hyphomicrobiales</taxon>
        <taxon>Rhizobiaceae</taxon>
        <taxon>Rhizobium/Agrobacterium group</taxon>
        <taxon>Rhizobium</taxon>
    </lineage>
</organism>
<protein>
    <submittedName>
        <fullName evidence="1">Uncharacterized protein</fullName>
    </submittedName>
</protein>
<dbReference type="OrthoDB" id="7848479at2"/>
<dbReference type="HOGENOM" id="CLU_1980073_0_0_5"/>
<evidence type="ECO:0000313" key="1">
    <source>
        <dbReference type="EMBL" id="AIC26255.1"/>
    </source>
</evidence>
<dbReference type="Proteomes" id="UP000027180">
    <property type="component" value="Chromosome"/>
</dbReference>